<sequence>MDDSIFKTIHDFNRTTLSDSNNSSPAPVPTQGRTSTSAPADLDIADVWQFVLNTHGLTRYRSISFNPVGTTYNIGQGAYYRVDKGEINQEGGGQLVAIKYLKVTENPSRKVDQVESTISIETVHRELCISTHDSARERPNIVKILGYGS</sequence>
<dbReference type="InterPro" id="IPR000719">
    <property type="entry name" value="Prot_kinase_dom"/>
</dbReference>
<evidence type="ECO:0000313" key="4">
    <source>
        <dbReference type="Proteomes" id="UP000177625"/>
    </source>
</evidence>
<evidence type="ECO:0000259" key="2">
    <source>
        <dbReference type="PROSITE" id="PS50011"/>
    </source>
</evidence>
<feature type="domain" description="Protein kinase" evidence="2">
    <location>
        <begin position="68"/>
        <end position="149"/>
    </location>
</feature>
<name>A0A1E1M2N0_RHYSE</name>
<dbReference type="GO" id="GO:0005524">
    <property type="term" value="F:ATP binding"/>
    <property type="evidence" value="ECO:0007669"/>
    <property type="project" value="InterPro"/>
</dbReference>
<feature type="region of interest" description="Disordered" evidence="1">
    <location>
        <begin position="16"/>
        <end position="37"/>
    </location>
</feature>
<accession>A0A1E1M2N0</accession>
<evidence type="ECO:0000256" key="1">
    <source>
        <dbReference type="SAM" id="MobiDB-lite"/>
    </source>
</evidence>
<dbReference type="Proteomes" id="UP000177625">
    <property type="component" value="Unassembled WGS sequence"/>
</dbReference>
<keyword evidence="4" id="KW-1185">Reference proteome</keyword>
<dbReference type="EMBL" id="FJVC01000122">
    <property type="protein sequence ID" value="CZT43361.1"/>
    <property type="molecule type" value="Genomic_DNA"/>
</dbReference>
<proteinExistence type="predicted"/>
<dbReference type="AlphaFoldDB" id="A0A1E1M2N0"/>
<dbReference type="Gene3D" id="3.30.200.20">
    <property type="entry name" value="Phosphorylase Kinase, domain 1"/>
    <property type="match status" value="1"/>
</dbReference>
<protein>
    <recommendedName>
        <fullName evidence="2">Protein kinase domain-containing protein</fullName>
    </recommendedName>
</protein>
<evidence type="ECO:0000313" key="3">
    <source>
        <dbReference type="EMBL" id="CZT43361.1"/>
    </source>
</evidence>
<gene>
    <name evidence="3" type="ORF">RSE6_03390</name>
</gene>
<organism evidence="3 4">
    <name type="scientific">Rhynchosporium secalis</name>
    <name type="common">Barley scald fungus</name>
    <dbReference type="NCBI Taxonomy" id="38038"/>
    <lineage>
        <taxon>Eukaryota</taxon>
        <taxon>Fungi</taxon>
        <taxon>Dikarya</taxon>
        <taxon>Ascomycota</taxon>
        <taxon>Pezizomycotina</taxon>
        <taxon>Leotiomycetes</taxon>
        <taxon>Helotiales</taxon>
        <taxon>Ploettnerulaceae</taxon>
        <taxon>Rhynchosporium</taxon>
    </lineage>
</organism>
<reference evidence="4" key="1">
    <citation type="submission" date="2016-03" db="EMBL/GenBank/DDBJ databases">
        <authorList>
            <person name="Guldener U."/>
        </authorList>
    </citation>
    <scope>NUCLEOTIDE SEQUENCE [LARGE SCALE GENOMIC DNA]</scope>
</reference>
<dbReference type="PROSITE" id="PS50011">
    <property type="entry name" value="PROTEIN_KINASE_DOM"/>
    <property type="match status" value="1"/>
</dbReference>
<dbReference type="GO" id="GO:0004672">
    <property type="term" value="F:protein kinase activity"/>
    <property type="evidence" value="ECO:0007669"/>
    <property type="project" value="InterPro"/>
</dbReference>